<dbReference type="Gene3D" id="3.30.1460.50">
    <property type="match status" value="1"/>
</dbReference>
<keyword evidence="7" id="KW-0653">Protein transport</keyword>
<evidence type="ECO:0000313" key="11">
    <source>
        <dbReference type="EMBL" id="PJF18141.1"/>
    </source>
</evidence>
<dbReference type="GO" id="GO:0061908">
    <property type="term" value="C:phagophore"/>
    <property type="evidence" value="ECO:0007669"/>
    <property type="project" value="EnsemblFungi"/>
</dbReference>
<dbReference type="AlphaFoldDB" id="A0A2H9TK50"/>
<evidence type="ECO:0000256" key="2">
    <source>
        <dbReference type="ARBA" id="ARBA00007683"/>
    </source>
</evidence>
<dbReference type="GO" id="GO:0000407">
    <property type="term" value="C:phagophore assembly site"/>
    <property type="evidence" value="ECO:0007669"/>
    <property type="project" value="EnsemblFungi"/>
</dbReference>
<dbReference type="GO" id="GO:0006612">
    <property type="term" value="P:protein targeting to membrane"/>
    <property type="evidence" value="ECO:0007669"/>
    <property type="project" value="EnsemblFungi"/>
</dbReference>
<dbReference type="Pfam" id="PF03987">
    <property type="entry name" value="Autophagy_act_C"/>
    <property type="match status" value="1"/>
</dbReference>
<dbReference type="GO" id="GO:0000422">
    <property type="term" value="P:autophagy of mitochondrion"/>
    <property type="evidence" value="ECO:0007669"/>
    <property type="project" value="EnsemblFungi"/>
</dbReference>
<dbReference type="OrthoDB" id="1584384at2759"/>
<gene>
    <name evidence="11" type="ORF">PSACC_02045</name>
</gene>
<evidence type="ECO:0000256" key="7">
    <source>
        <dbReference type="ARBA" id="ARBA00022927"/>
    </source>
</evidence>
<dbReference type="Proteomes" id="UP000240830">
    <property type="component" value="Unassembled WGS sequence"/>
</dbReference>
<dbReference type="GO" id="GO:0005829">
    <property type="term" value="C:cytosol"/>
    <property type="evidence" value="ECO:0007669"/>
    <property type="project" value="EnsemblFungi"/>
</dbReference>
<keyword evidence="12" id="KW-1185">Reference proteome</keyword>
<keyword evidence="4" id="KW-0813">Transport</keyword>
<keyword evidence="8" id="KW-0072">Autophagy</keyword>
<protein>
    <recommendedName>
        <fullName evidence="3">Autophagy-related protein 3</fullName>
    </recommendedName>
    <alternativeName>
        <fullName evidence="9 10">Autophagy-related E2-like conjugation enzyme ATG3</fullName>
    </alternativeName>
</protein>
<comment type="similarity">
    <text evidence="2">Belongs to the ATG3 family.</text>
</comment>
<keyword evidence="6" id="KW-0833">Ubl conjugation pathway</keyword>
<dbReference type="STRING" id="1246581.A0A2H9TK50"/>
<accession>A0A2H9TK50</accession>
<evidence type="ECO:0000256" key="9">
    <source>
        <dbReference type="ARBA" id="ARBA00032144"/>
    </source>
</evidence>
<evidence type="ECO:0000256" key="4">
    <source>
        <dbReference type="ARBA" id="ARBA00022448"/>
    </source>
</evidence>
<evidence type="ECO:0000256" key="6">
    <source>
        <dbReference type="ARBA" id="ARBA00022786"/>
    </source>
</evidence>
<dbReference type="GO" id="GO:0061723">
    <property type="term" value="P:glycophagy"/>
    <property type="evidence" value="ECO:0007669"/>
    <property type="project" value="TreeGrafter"/>
</dbReference>
<dbReference type="GO" id="GO:0015031">
    <property type="term" value="P:protein transport"/>
    <property type="evidence" value="ECO:0007669"/>
    <property type="project" value="UniProtKB-KW"/>
</dbReference>
<evidence type="ECO:0000256" key="1">
    <source>
        <dbReference type="ARBA" id="ARBA00004496"/>
    </source>
</evidence>
<dbReference type="PANTHER" id="PTHR12866:SF2">
    <property type="entry name" value="UBIQUITIN-LIKE-CONJUGATING ENZYME ATG3"/>
    <property type="match status" value="1"/>
</dbReference>
<reference evidence="11 12" key="1">
    <citation type="submission" date="2016-10" db="EMBL/GenBank/DDBJ databases">
        <title>The genome of Paramicrosporidium saccamoebae is the missing link in understanding Cryptomycota and Microsporidia evolution.</title>
        <authorList>
            <person name="Quandt C.A."/>
            <person name="Beaudet D."/>
            <person name="Corsaro D."/>
            <person name="Michel R."/>
            <person name="Corradi N."/>
            <person name="James T."/>
        </authorList>
    </citation>
    <scope>NUCLEOTIDE SEQUENCE [LARGE SCALE GENOMIC DNA]</scope>
    <source>
        <strain evidence="11 12">KSL3</strain>
    </source>
</reference>
<dbReference type="InterPro" id="IPR007135">
    <property type="entry name" value="Atg3/Atg10"/>
</dbReference>
<dbReference type="GO" id="GO:0034727">
    <property type="term" value="P:piecemeal microautophagy of the nucleus"/>
    <property type="evidence" value="ECO:0007669"/>
    <property type="project" value="EnsemblFungi"/>
</dbReference>
<organism evidence="11 12">
    <name type="scientific">Paramicrosporidium saccamoebae</name>
    <dbReference type="NCBI Taxonomy" id="1246581"/>
    <lineage>
        <taxon>Eukaryota</taxon>
        <taxon>Fungi</taxon>
        <taxon>Fungi incertae sedis</taxon>
        <taxon>Cryptomycota</taxon>
        <taxon>Cryptomycota incertae sedis</taxon>
        <taxon>Paramicrosporidium</taxon>
    </lineage>
</organism>
<evidence type="ECO:0000256" key="10">
    <source>
        <dbReference type="ARBA" id="ARBA00033139"/>
    </source>
</evidence>
<evidence type="ECO:0000256" key="5">
    <source>
        <dbReference type="ARBA" id="ARBA00022490"/>
    </source>
</evidence>
<proteinExistence type="inferred from homology"/>
<comment type="subcellular location">
    <subcellularLocation>
        <location evidence="1">Cytoplasm</location>
    </subcellularLocation>
</comment>
<dbReference type="GO" id="GO:0005739">
    <property type="term" value="C:mitochondrion"/>
    <property type="evidence" value="ECO:0007669"/>
    <property type="project" value="EnsemblFungi"/>
</dbReference>
<keyword evidence="5" id="KW-0963">Cytoplasm</keyword>
<comment type="caution">
    <text evidence="11">The sequence shown here is derived from an EMBL/GenBank/DDBJ whole genome shotgun (WGS) entry which is preliminary data.</text>
</comment>
<evidence type="ECO:0000256" key="8">
    <source>
        <dbReference type="ARBA" id="ARBA00023006"/>
    </source>
</evidence>
<sequence length="278" mass="31696">MQSLLHSVGEYLTPALKDSKFRETGRLTPEEFVLAGDFLVFKCPTWQWGVGETSRRRSILPKEKQFLVTRNGAPTSNVSPHSALEDFTWVNAALAEDDNGSSTSVVEMPPPLEDTMEELHITGNGDDEDIPDLESFNSTDNVINPVDPSEFVPTDNIVRTRTYDLYITYDKYYQTPRLWLAGYDESSNPLPPTKIFDDISREHAHKTVTIETHPHLDTPMASIHPCRHAHVMRRIVEYTESHGEGKMVRVDQYLVIFLKFMSTVLPTINYDYTMSLEN</sequence>
<name>A0A2H9TK50_9FUNG</name>
<evidence type="ECO:0000256" key="3">
    <source>
        <dbReference type="ARBA" id="ARBA00018067"/>
    </source>
</evidence>
<dbReference type="EMBL" id="MTSL01000140">
    <property type="protein sequence ID" value="PJF18141.1"/>
    <property type="molecule type" value="Genomic_DNA"/>
</dbReference>
<evidence type="ECO:0000313" key="12">
    <source>
        <dbReference type="Proteomes" id="UP000240830"/>
    </source>
</evidence>
<dbReference type="GO" id="GO:0019776">
    <property type="term" value="F:Atg8-family ligase activity"/>
    <property type="evidence" value="ECO:0007669"/>
    <property type="project" value="EnsemblFungi"/>
</dbReference>
<dbReference type="GO" id="GO:0000045">
    <property type="term" value="P:autophagosome assembly"/>
    <property type="evidence" value="ECO:0007669"/>
    <property type="project" value="EnsemblFungi"/>
</dbReference>
<dbReference type="PANTHER" id="PTHR12866">
    <property type="entry name" value="UBIQUITIN-LIKE-CONJUGATING ENZYME ATG3"/>
    <property type="match status" value="1"/>
</dbReference>